<dbReference type="InterPro" id="IPR003439">
    <property type="entry name" value="ABC_transporter-like_ATP-bd"/>
</dbReference>
<dbReference type="Pfam" id="PF00005">
    <property type="entry name" value="ABC_tran"/>
    <property type="match status" value="1"/>
</dbReference>
<dbReference type="PANTHER" id="PTHR43776:SF8">
    <property type="entry name" value="ABC TRANSPORTER, ATP-BINDING PROTEIN"/>
    <property type="match status" value="1"/>
</dbReference>
<evidence type="ECO:0000256" key="2">
    <source>
        <dbReference type="ARBA" id="ARBA00022448"/>
    </source>
</evidence>
<dbReference type="SUPFAM" id="SSF52540">
    <property type="entry name" value="P-loop containing nucleoside triphosphate hydrolases"/>
    <property type="match status" value="1"/>
</dbReference>
<evidence type="ECO:0000256" key="4">
    <source>
        <dbReference type="ARBA" id="ARBA00022840"/>
    </source>
</evidence>
<dbReference type="NCBIfam" id="NF008453">
    <property type="entry name" value="PRK11308.1"/>
    <property type="match status" value="1"/>
</dbReference>
<evidence type="ECO:0000313" key="6">
    <source>
        <dbReference type="EMBL" id="NOU89365.1"/>
    </source>
</evidence>
<dbReference type="CDD" id="cd03257">
    <property type="entry name" value="ABC_NikE_OppD_transporters"/>
    <property type="match status" value="1"/>
</dbReference>
<gene>
    <name evidence="6" type="ORF">GC102_27010</name>
</gene>
<protein>
    <submittedName>
        <fullName evidence="6">Dipeptide ABC transporter ATP-binding protein</fullName>
    </submittedName>
</protein>
<evidence type="ECO:0000256" key="3">
    <source>
        <dbReference type="ARBA" id="ARBA00022741"/>
    </source>
</evidence>
<feature type="domain" description="ABC transporter" evidence="5">
    <location>
        <begin position="6"/>
        <end position="257"/>
    </location>
</feature>
<evidence type="ECO:0000259" key="5">
    <source>
        <dbReference type="PROSITE" id="PS50893"/>
    </source>
</evidence>
<comment type="similarity">
    <text evidence="1">Belongs to the ABC transporter superfamily.</text>
</comment>
<dbReference type="InterPro" id="IPR027417">
    <property type="entry name" value="P-loop_NTPase"/>
</dbReference>
<reference evidence="6 7" key="1">
    <citation type="submission" date="2019-10" db="EMBL/GenBank/DDBJ databases">
        <title>Description of Paenibacillus choica sp. nov.</title>
        <authorList>
            <person name="Carlier A."/>
            <person name="Qi S."/>
        </authorList>
    </citation>
    <scope>NUCLEOTIDE SEQUENCE [LARGE SCALE GENOMIC DNA]</scope>
    <source>
        <strain evidence="6 7">LMG 31460</strain>
    </source>
</reference>
<accession>A0ABX1Z7K5</accession>
<comment type="caution">
    <text evidence="6">The sequence shown here is derived from an EMBL/GenBank/DDBJ whole genome shotgun (WGS) entry which is preliminary data.</text>
</comment>
<organism evidence="6 7">
    <name type="scientific">Paenibacillus germinis</name>
    <dbReference type="NCBI Taxonomy" id="2654979"/>
    <lineage>
        <taxon>Bacteria</taxon>
        <taxon>Bacillati</taxon>
        <taxon>Bacillota</taxon>
        <taxon>Bacilli</taxon>
        <taxon>Bacillales</taxon>
        <taxon>Paenibacillaceae</taxon>
        <taxon>Paenibacillus</taxon>
    </lineage>
</organism>
<dbReference type="PROSITE" id="PS50893">
    <property type="entry name" value="ABC_TRANSPORTER_2"/>
    <property type="match status" value="1"/>
</dbReference>
<dbReference type="InterPro" id="IPR017871">
    <property type="entry name" value="ABC_transporter-like_CS"/>
</dbReference>
<dbReference type="InterPro" id="IPR013563">
    <property type="entry name" value="Oligopep_ABC_C"/>
</dbReference>
<dbReference type="InterPro" id="IPR003593">
    <property type="entry name" value="AAA+_ATPase"/>
</dbReference>
<dbReference type="Proteomes" id="UP000658690">
    <property type="component" value="Unassembled WGS sequence"/>
</dbReference>
<keyword evidence="3" id="KW-0547">Nucleotide-binding</keyword>
<keyword evidence="7" id="KW-1185">Reference proteome</keyword>
<dbReference type="Pfam" id="PF08352">
    <property type="entry name" value="oligo_HPY"/>
    <property type="match status" value="1"/>
</dbReference>
<dbReference type="EMBL" id="WHOC01000148">
    <property type="protein sequence ID" value="NOU89365.1"/>
    <property type="molecule type" value="Genomic_DNA"/>
</dbReference>
<dbReference type="RefSeq" id="WP_171692322.1">
    <property type="nucleotide sequence ID" value="NZ_WHOC01000148.1"/>
</dbReference>
<dbReference type="InterPro" id="IPR050319">
    <property type="entry name" value="ABC_transp_ATP-bind"/>
</dbReference>
<dbReference type="SMART" id="SM00382">
    <property type="entry name" value="AAA"/>
    <property type="match status" value="1"/>
</dbReference>
<name>A0ABX1Z7K5_9BACL</name>
<dbReference type="PROSITE" id="PS00211">
    <property type="entry name" value="ABC_TRANSPORTER_1"/>
    <property type="match status" value="1"/>
</dbReference>
<keyword evidence="2" id="KW-0813">Transport</keyword>
<dbReference type="Gene3D" id="3.40.50.300">
    <property type="entry name" value="P-loop containing nucleotide triphosphate hydrolases"/>
    <property type="match status" value="1"/>
</dbReference>
<dbReference type="PANTHER" id="PTHR43776">
    <property type="entry name" value="TRANSPORT ATP-BINDING PROTEIN"/>
    <property type="match status" value="1"/>
</dbReference>
<sequence length="323" mass="36151">MSKWLLEVDDLKTYFPLKKGLFQREASFIKAVDGVSFRLKKGETLGIVGESGCGKSTTGRSIMSLIKPTGGSVKYEGQEMTTLSQSEMKKLRRQMQIVFQDPYGSLNPRMTVYETLDEALSVYAPESNKHLRRDRVIELLNQVGLNPTFVDRYPHEFSGGQRQRIGIARAIAVKPSLIVADEPVSALDVSIQAQILNQLQDLQKSLQLTYIFISHDLSVVKHISDRIGVMYLGRMIENAGKHQLYSNPLHPYSQALLSAIPIRSPLQKKERIVLPGDVPSPVNPPTGCTFHPRCSQCMDICKTDRPKEIEAEPGHFVACHLYG</sequence>
<evidence type="ECO:0000256" key="1">
    <source>
        <dbReference type="ARBA" id="ARBA00005417"/>
    </source>
</evidence>
<proteinExistence type="inferred from homology"/>
<keyword evidence="4 6" id="KW-0067">ATP-binding</keyword>
<dbReference type="NCBIfam" id="TIGR01727">
    <property type="entry name" value="oligo_HPY"/>
    <property type="match status" value="1"/>
</dbReference>
<dbReference type="GO" id="GO:0005524">
    <property type="term" value="F:ATP binding"/>
    <property type="evidence" value="ECO:0007669"/>
    <property type="project" value="UniProtKB-KW"/>
</dbReference>
<evidence type="ECO:0000313" key="7">
    <source>
        <dbReference type="Proteomes" id="UP000658690"/>
    </source>
</evidence>